<sequence>SFLNVLIDRLPREEQIVKGRSKCDHCKHVLAWYDLLPVISWVFLKGKCRYCKKQIDFRNTLVELLTGTMFVLTAVLLVSGIRYQVLGIEIIKLSIYLIIVSCLMVIFFIDLKHKIIPDSLTILVGITGVLLWFLSPTSLSYINYLLSAAGSAMFFLFLVFITKGRGMGMGDVKFAFVMGLLLGSPGVIIALYIAFLTGAILSAILILSKRKKFGQTVPFGPFLVVGTLIVLFDLVPAVIEQFIVPYYYF</sequence>
<protein>
    <submittedName>
        <fullName evidence="10">Type 4 prepilin-like protein leader peptide-processing enzyme</fullName>
    </submittedName>
</protein>
<proteinExistence type="inferred from homology"/>
<feature type="transmembrane region" description="Helical" evidence="7">
    <location>
        <begin position="90"/>
        <end position="109"/>
    </location>
</feature>
<dbReference type="PANTHER" id="PTHR30487">
    <property type="entry name" value="TYPE 4 PREPILIN-LIKE PROTEINS LEADER PEPTIDE-PROCESSING ENZYME"/>
    <property type="match status" value="1"/>
</dbReference>
<evidence type="ECO:0000256" key="4">
    <source>
        <dbReference type="ARBA" id="ARBA00022692"/>
    </source>
</evidence>
<dbReference type="Gene3D" id="1.20.120.1220">
    <property type="match status" value="1"/>
</dbReference>
<evidence type="ECO:0000313" key="10">
    <source>
        <dbReference type="EMBL" id="KKR71207.1"/>
    </source>
</evidence>
<feature type="non-terminal residue" evidence="10">
    <location>
        <position position="1"/>
    </location>
</feature>
<dbReference type="GO" id="GO:0005886">
    <property type="term" value="C:plasma membrane"/>
    <property type="evidence" value="ECO:0007669"/>
    <property type="project" value="UniProtKB-SubCell"/>
</dbReference>
<evidence type="ECO:0000256" key="5">
    <source>
        <dbReference type="ARBA" id="ARBA00022989"/>
    </source>
</evidence>
<name>A0A0G0W7M6_9BACT</name>
<dbReference type="AlphaFoldDB" id="A0A0G0W7M6"/>
<comment type="similarity">
    <text evidence="2">Belongs to the peptidase A24 family.</text>
</comment>
<evidence type="ECO:0000256" key="7">
    <source>
        <dbReference type="SAM" id="Phobius"/>
    </source>
</evidence>
<organism evidence="10 11">
    <name type="scientific">Candidatus Roizmanbacteria bacterium GW2011_GWB1_40_7</name>
    <dbReference type="NCBI Taxonomy" id="1618482"/>
    <lineage>
        <taxon>Bacteria</taxon>
        <taxon>Candidatus Roizmaniibacteriota</taxon>
    </lineage>
</organism>
<evidence type="ECO:0000256" key="6">
    <source>
        <dbReference type="ARBA" id="ARBA00023136"/>
    </source>
</evidence>
<gene>
    <name evidence="10" type="ORF">UU14_C0033G0015</name>
</gene>
<evidence type="ECO:0000256" key="2">
    <source>
        <dbReference type="ARBA" id="ARBA00005801"/>
    </source>
</evidence>
<dbReference type="Proteomes" id="UP000034664">
    <property type="component" value="Unassembled WGS sequence"/>
</dbReference>
<feature type="transmembrane region" description="Helical" evidence="7">
    <location>
        <begin position="64"/>
        <end position="83"/>
    </location>
</feature>
<feature type="domain" description="Prepilin peptidase A24 N-terminal" evidence="9">
    <location>
        <begin position="1"/>
        <end position="75"/>
    </location>
</feature>
<keyword evidence="4 7" id="KW-0812">Transmembrane</keyword>
<evidence type="ECO:0000256" key="1">
    <source>
        <dbReference type="ARBA" id="ARBA00004651"/>
    </source>
</evidence>
<keyword evidence="6 7" id="KW-0472">Membrane</keyword>
<feature type="transmembrane region" description="Helical" evidence="7">
    <location>
        <begin position="115"/>
        <end position="134"/>
    </location>
</feature>
<evidence type="ECO:0000256" key="3">
    <source>
        <dbReference type="ARBA" id="ARBA00022475"/>
    </source>
</evidence>
<dbReference type="InterPro" id="IPR000045">
    <property type="entry name" value="Prepilin_IV_endopep_pep"/>
</dbReference>
<feature type="transmembrane region" description="Helical" evidence="7">
    <location>
        <begin position="219"/>
        <end position="239"/>
    </location>
</feature>
<feature type="domain" description="Prepilin type IV endopeptidase peptidase" evidence="8">
    <location>
        <begin position="97"/>
        <end position="202"/>
    </location>
</feature>
<comment type="subcellular location">
    <subcellularLocation>
        <location evidence="1">Cell membrane</location>
        <topology evidence="1">Multi-pass membrane protein</topology>
    </subcellularLocation>
</comment>
<keyword evidence="3" id="KW-1003">Cell membrane</keyword>
<dbReference type="Pfam" id="PF06750">
    <property type="entry name" value="A24_N_bact"/>
    <property type="match status" value="1"/>
</dbReference>
<dbReference type="EMBL" id="LBZM01000033">
    <property type="protein sequence ID" value="KKR71207.1"/>
    <property type="molecule type" value="Genomic_DNA"/>
</dbReference>
<dbReference type="InterPro" id="IPR050882">
    <property type="entry name" value="Prepilin_peptidase/N-MTase"/>
</dbReference>
<evidence type="ECO:0000259" key="9">
    <source>
        <dbReference type="Pfam" id="PF06750"/>
    </source>
</evidence>
<evidence type="ECO:0000259" key="8">
    <source>
        <dbReference type="Pfam" id="PF01478"/>
    </source>
</evidence>
<dbReference type="GO" id="GO:0004190">
    <property type="term" value="F:aspartic-type endopeptidase activity"/>
    <property type="evidence" value="ECO:0007669"/>
    <property type="project" value="InterPro"/>
</dbReference>
<feature type="transmembrane region" description="Helical" evidence="7">
    <location>
        <begin position="174"/>
        <end position="207"/>
    </location>
</feature>
<evidence type="ECO:0000313" key="11">
    <source>
        <dbReference type="Proteomes" id="UP000034664"/>
    </source>
</evidence>
<accession>A0A0G0W7M6</accession>
<dbReference type="Pfam" id="PF01478">
    <property type="entry name" value="Peptidase_A24"/>
    <property type="match status" value="1"/>
</dbReference>
<dbReference type="InterPro" id="IPR010627">
    <property type="entry name" value="Prepilin_pept_A24_N"/>
</dbReference>
<keyword evidence="5 7" id="KW-1133">Transmembrane helix</keyword>
<dbReference type="GO" id="GO:0006465">
    <property type="term" value="P:signal peptide processing"/>
    <property type="evidence" value="ECO:0007669"/>
    <property type="project" value="TreeGrafter"/>
</dbReference>
<reference evidence="10 11" key="1">
    <citation type="journal article" date="2015" name="Nature">
        <title>rRNA introns, odd ribosomes, and small enigmatic genomes across a large radiation of phyla.</title>
        <authorList>
            <person name="Brown C.T."/>
            <person name="Hug L.A."/>
            <person name="Thomas B.C."/>
            <person name="Sharon I."/>
            <person name="Castelle C.J."/>
            <person name="Singh A."/>
            <person name="Wilkins M.J."/>
            <person name="Williams K.H."/>
            <person name="Banfield J.F."/>
        </authorList>
    </citation>
    <scope>NUCLEOTIDE SEQUENCE [LARGE SCALE GENOMIC DNA]</scope>
</reference>
<feature type="transmembrane region" description="Helical" evidence="7">
    <location>
        <begin position="141"/>
        <end position="162"/>
    </location>
</feature>
<dbReference type="PANTHER" id="PTHR30487:SF0">
    <property type="entry name" value="PREPILIN LEADER PEPTIDASE_N-METHYLTRANSFERASE-RELATED"/>
    <property type="match status" value="1"/>
</dbReference>
<comment type="caution">
    <text evidence="10">The sequence shown here is derived from an EMBL/GenBank/DDBJ whole genome shotgun (WGS) entry which is preliminary data.</text>
</comment>